<accession>K9DZM0</accession>
<evidence type="ECO:0000313" key="2">
    <source>
        <dbReference type="Proteomes" id="UP000009874"/>
    </source>
</evidence>
<sequence>MNDLNVTVAVRASLEVALKGLIKKISNVQVGTSEQFPYGWGTAGKGRSVWRILEELITQNLKKHGHEFGILNIRLPGSEVGVYDFEIHLEGFSNPIYVNIKSAVEGGRTNKDDISKARGLLKFYETNPTHELFIATVSLRFNVDMSVSLVNVSVVPTAWLPDIYVNPSNNANLQSSQYKNINNAIIRTNDEFVDELKRAIEVADQKKVRKTKLDELPL</sequence>
<proteinExistence type="predicted"/>
<dbReference type="AlphaFoldDB" id="K9DZM0"/>
<dbReference type="HOGENOM" id="CLU_1271237_0_0_4"/>
<dbReference type="RefSeq" id="WP_005666532.1">
    <property type="nucleotide sequence ID" value="NZ_JH992923.1"/>
</dbReference>
<evidence type="ECO:0008006" key="3">
    <source>
        <dbReference type="Google" id="ProtNLM"/>
    </source>
</evidence>
<reference evidence="1 2" key="1">
    <citation type="submission" date="2012-09" db="EMBL/GenBank/DDBJ databases">
        <title>The Genome Sequence of Massilia timonae CCUG 45783.</title>
        <authorList>
            <consortium name="The Broad Institute Genome Sequencing Platform"/>
            <person name="Earl A."/>
            <person name="Ward D."/>
            <person name="Feldgarden M."/>
            <person name="Gevers D."/>
            <person name="Huys G."/>
            <person name="Walker B."/>
            <person name="Young S.K."/>
            <person name="Zeng Q."/>
            <person name="Gargeya S."/>
            <person name="Fitzgerald M."/>
            <person name="Haas B."/>
            <person name="Abouelleil A."/>
            <person name="Alvarado L."/>
            <person name="Arachchi H.M."/>
            <person name="Berlin A.M."/>
            <person name="Chapman S.B."/>
            <person name="Goldberg J."/>
            <person name="Griggs A."/>
            <person name="Gujja S."/>
            <person name="Hansen M."/>
            <person name="Howarth C."/>
            <person name="Imamovic A."/>
            <person name="Larimer J."/>
            <person name="McCowen C."/>
            <person name="Montmayeur A."/>
            <person name="Murphy C."/>
            <person name="Neiman D."/>
            <person name="Pearson M."/>
            <person name="Priest M."/>
            <person name="Roberts A."/>
            <person name="Saif S."/>
            <person name="Shea T."/>
            <person name="Sisk P."/>
            <person name="Sykes S."/>
            <person name="Wortman J."/>
            <person name="Nusbaum C."/>
            <person name="Birren B."/>
        </authorList>
    </citation>
    <scope>NUCLEOTIDE SEQUENCE [LARGE SCALE GENOMIC DNA]</scope>
    <source>
        <strain evidence="1 2">CCUG 45783</strain>
    </source>
</reference>
<organism evidence="1 2">
    <name type="scientific">Massilia timonae CCUG 45783</name>
    <dbReference type="NCBI Taxonomy" id="883126"/>
    <lineage>
        <taxon>Bacteria</taxon>
        <taxon>Pseudomonadati</taxon>
        <taxon>Pseudomonadota</taxon>
        <taxon>Betaproteobacteria</taxon>
        <taxon>Burkholderiales</taxon>
        <taxon>Oxalobacteraceae</taxon>
        <taxon>Telluria group</taxon>
        <taxon>Massilia</taxon>
    </lineage>
</organism>
<comment type="caution">
    <text evidence="1">The sequence shown here is derived from an EMBL/GenBank/DDBJ whole genome shotgun (WGS) entry which is preliminary data.</text>
</comment>
<dbReference type="Proteomes" id="UP000009874">
    <property type="component" value="Unassembled WGS sequence"/>
</dbReference>
<dbReference type="OrthoDB" id="9256084at2"/>
<gene>
    <name evidence="1" type="ORF">HMPREF9710_02297</name>
</gene>
<name>K9DZM0_9BURK</name>
<evidence type="ECO:0000313" key="1">
    <source>
        <dbReference type="EMBL" id="EKU82670.1"/>
    </source>
</evidence>
<dbReference type="EMBL" id="AGZI01000026">
    <property type="protein sequence ID" value="EKU82670.1"/>
    <property type="molecule type" value="Genomic_DNA"/>
</dbReference>
<protein>
    <recommendedName>
        <fullName evidence="3">Restriction endonuclease</fullName>
    </recommendedName>
</protein>
<keyword evidence="2" id="KW-1185">Reference proteome</keyword>